<dbReference type="GO" id="GO:0008137">
    <property type="term" value="F:NADH dehydrogenase (ubiquinone) activity"/>
    <property type="evidence" value="ECO:0007669"/>
    <property type="project" value="UniProtKB-EC"/>
</dbReference>
<dbReference type="PANTHER" id="PTHR42829:SF2">
    <property type="entry name" value="NADH-UBIQUINONE OXIDOREDUCTASE CHAIN 5"/>
    <property type="match status" value="1"/>
</dbReference>
<protein>
    <recommendedName>
        <fullName evidence="2">NADH:ubiquinone reductase (H(+)-translocating)</fullName>
        <ecNumber evidence="2">7.1.1.2</ecNumber>
    </recommendedName>
    <alternativeName>
        <fullName evidence="6">NADH dehydrogenase subunit 5</fullName>
    </alternativeName>
</protein>
<evidence type="ECO:0000256" key="7">
    <source>
        <dbReference type="ARBA" id="ARBA00049551"/>
    </source>
</evidence>
<feature type="transmembrane region" description="Helical" evidence="8">
    <location>
        <begin position="240"/>
        <end position="258"/>
    </location>
</feature>
<gene>
    <name evidence="10" type="primary">nad5</name>
</gene>
<evidence type="ECO:0000256" key="4">
    <source>
        <dbReference type="ARBA" id="ARBA00022989"/>
    </source>
</evidence>
<dbReference type="EMBL" id="AY562383">
    <property type="protein sequence ID" value="AAT64939.1"/>
    <property type="molecule type" value="Genomic_DNA"/>
</dbReference>
<dbReference type="AlphaFoldDB" id="Q5DNB8"/>
<feature type="transmembrane region" description="Helical" evidence="8">
    <location>
        <begin position="211"/>
        <end position="233"/>
    </location>
</feature>
<keyword evidence="5 8" id="KW-0472">Membrane</keyword>
<dbReference type="Pfam" id="PF00361">
    <property type="entry name" value="Proton_antipo_M"/>
    <property type="match status" value="1"/>
</dbReference>
<name>Q5DNB8_LEPTH</name>
<proteinExistence type="predicted"/>
<comment type="subcellular location">
    <subcellularLocation>
        <location evidence="1">Membrane</location>
        <topology evidence="1">Multi-pass membrane protein</topology>
    </subcellularLocation>
</comment>
<comment type="catalytic activity">
    <reaction evidence="7">
        <text>a ubiquinone + NADH + 5 H(+)(in) = a ubiquinol + NAD(+) + 4 H(+)(out)</text>
        <dbReference type="Rhea" id="RHEA:29091"/>
        <dbReference type="Rhea" id="RHEA-COMP:9565"/>
        <dbReference type="Rhea" id="RHEA-COMP:9566"/>
        <dbReference type="ChEBI" id="CHEBI:15378"/>
        <dbReference type="ChEBI" id="CHEBI:16389"/>
        <dbReference type="ChEBI" id="CHEBI:17976"/>
        <dbReference type="ChEBI" id="CHEBI:57540"/>
        <dbReference type="ChEBI" id="CHEBI:57945"/>
        <dbReference type="EC" id="7.1.1.2"/>
    </reaction>
</comment>
<dbReference type="GO" id="GO:0042773">
    <property type="term" value="P:ATP synthesis coupled electron transport"/>
    <property type="evidence" value="ECO:0007669"/>
    <property type="project" value="InterPro"/>
</dbReference>
<evidence type="ECO:0000313" key="10">
    <source>
        <dbReference type="EMBL" id="AAT64939.1"/>
    </source>
</evidence>
<organism evidence="10">
    <name type="scientific">Leptorhynchoides thecatus</name>
    <name type="common">Thorny-headed worm</name>
    <name type="synonym">Echinorhynchus thecatus</name>
    <dbReference type="NCBI Taxonomy" id="60532"/>
    <lineage>
        <taxon>Eukaryota</taxon>
        <taxon>Metazoa</taxon>
        <taxon>Spiralia</taxon>
        <taxon>Lophotrochozoa</taxon>
        <taxon>Acanthocephala</taxon>
        <taxon>Palaeacanthocephala</taxon>
        <taxon>Echinorhynchida</taxon>
        <taxon>Rhadinorhynchidae</taxon>
        <taxon>Leptorhynchoides</taxon>
    </lineage>
</organism>
<keyword evidence="4 8" id="KW-1133">Transmembrane helix</keyword>
<dbReference type="PANTHER" id="PTHR42829">
    <property type="entry name" value="NADH-UBIQUINONE OXIDOREDUCTASE CHAIN 5"/>
    <property type="match status" value="1"/>
</dbReference>
<keyword evidence="10" id="KW-0496">Mitochondrion</keyword>
<feature type="transmembrane region" description="Helical" evidence="8">
    <location>
        <begin position="501"/>
        <end position="520"/>
    </location>
</feature>
<evidence type="ECO:0000256" key="6">
    <source>
        <dbReference type="ARBA" id="ARBA00031027"/>
    </source>
</evidence>
<feature type="transmembrane region" description="Helical" evidence="8">
    <location>
        <begin position="362"/>
        <end position="386"/>
    </location>
</feature>
<feature type="transmembrane region" description="Helical" evidence="8">
    <location>
        <begin position="451"/>
        <end position="468"/>
    </location>
</feature>
<accession>Q5DNB8</accession>
<feature type="domain" description="NADH:quinone oxidoreductase/Mrp antiporter transmembrane" evidence="9">
    <location>
        <begin position="109"/>
        <end position="374"/>
    </location>
</feature>
<dbReference type="EC" id="7.1.1.2" evidence="2"/>
<dbReference type="InterPro" id="IPR001750">
    <property type="entry name" value="ND/Mrp_TM"/>
</dbReference>
<feature type="transmembrane region" description="Helical" evidence="8">
    <location>
        <begin position="474"/>
        <end position="494"/>
    </location>
</feature>
<reference evidence="10" key="1">
    <citation type="journal article" date="2005" name="J. Mol. Evol.">
        <title>First sequenced mitochondrial genome from the phylum Acanthocephala (Leptorhynchoides thecatus) and its phylogenetic position within Metazoa.</title>
        <authorList>
            <person name="Steinauer M.L."/>
            <person name="Nickol B.B."/>
            <person name="Broughton R."/>
            <person name="Orti G."/>
        </authorList>
    </citation>
    <scope>NUCLEOTIDE SEQUENCE</scope>
</reference>
<dbReference type="GO" id="GO:0016020">
    <property type="term" value="C:membrane"/>
    <property type="evidence" value="ECO:0007669"/>
    <property type="project" value="UniProtKB-SubCell"/>
</dbReference>
<evidence type="ECO:0000256" key="2">
    <source>
        <dbReference type="ARBA" id="ARBA00012944"/>
    </source>
</evidence>
<feature type="transmembrane region" description="Helical" evidence="8">
    <location>
        <begin position="270"/>
        <end position="290"/>
    </location>
</feature>
<evidence type="ECO:0000259" key="9">
    <source>
        <dbReference type="Pfam" id="PF00361"/>
    </source>
</evidence>
<dbReference type="PRINTS" id="PR01434">
    <property type="entry name" value="NADHDHGNASE5"/>
</dbReference>
<dbReference type="GO" id="GO:0003954">
    <property type="term" value="F:NADH dehydrogenase activity"/>
    <property type="evidence" value="ECO:0007669"/>
    <property type="project" value="TreeGrafter"/>
</dbReference>
<evidence type="ECO:0000256" key="3">
    <source>
        <dbReference type="ARBA" id="ARBA00022692"/>
    </source>
</evidence>
<feature type="transmembrane region" description="Helical" evidence="8">
    <location>
        <begin position="6"/>
        <end position="35"/>
    </location>
</feature>
<feature type="transmembrane region" description="Helical" evidence="8">
    <location>
        <begin position="110"/>
        <end position="129"/>
    </location>
</feature>
<feature type="transmembrane region" description="Helical" evidence="8">
    <location>
        <begin position="149"/>
        <end position="166"/>
    </location>
</feature>
<evidence type="ECO:0000256" key="8">
    <source>
        <dbReference type="SAM" id="Phobius"/>
    </source>
</evidence>
<feature type="transmembrane region" description="Helical" evidence="8">
    <location>
        <begin position="328"/>
        <end position="350"/>
    </location>
</feature>
<keyword evidence="3 8" id="KW-0812">Transmembrane</keyword>
<feature type="transmembrane region" description="Helical" evidence="8">
    <location>
        <begin position="86"/>
        <end position="103"/>
    </location>
</feature>
<feature type="transmembrane region" description="Helical" evidence="8">
    <location>
        <begin position="418"/>
        <end position="444"/>
    </location>
</feature>
<feature type="transmembrane region" description="Helical" evidence="8">
    <location>
        <begin position="526"/>
        <end position="546"/>
    </location>
</feature>
<dbReference type="GO" id="GO:0015990">
    <property type="term" value="P:electron transport coupled proton transport"/>
    <property type="evidence" value="ECO:0007669"/>
    <property type="project" value="TreeGrafter"/>
</dbReference>
<feature type="transmembrane region" description="Helical" evidence="8">
    <location>
        <begin position="297"/>
        <end position="316"/>
    </location>
</feature>
<dbReference type="InterPro" id="IPR003945">
    <property type="entry name" value="NU5C-like"/>
</dbReference>
<feature type="transmembrane region" description="Helical" evidence="8">
    <location>
        <begin position="47"/>
        <end position="80"/>
    </location>
</feature>
<geneLocation type="mitochondrion" evidence="10"/>
<evidence type="ECO:0000256" key="1">
    <source>
        <dbReference type="ARBA" id="ARBA00004141"/>
    </source>
</evidence>
<evidence type="ECO:0000256" key="5">
    <source>
        <dbReference type="ARBA" id="ARBA00023136"/>
    </source>
</evidence>
<sequence length="547" mass="61337">MKSFLSIISIFLMVLLLFMVYFYIWVVGLSFLFNLEMLNMCGISDLVGGFGVGGWCTGFVLVVLVILCMILMFTILYMALELDICAFQWSLFWFVSGMLLLLLSISNYSVLMGWEILGVSSFLLILYYMSRSSYGGSMMTILLNRWGDIGLVLFMISVFSFCAIACNMSCSWGMGVFSGVLLVLCVLSKSAQYPFCGWLPMAMVAPTPVSALVHSSTLVVAGLVLMGFSLWLLNMNSGSMLCVLGVFTLFSAGLSAMYELDVKKMVALSTLFHLGLMSIMGVSISVYFMFLHMVLHAFYKSLLFLLVGWAIMLGNHEQDARGLYGGGWLWGWMGVLYISVIMSLIGLLYFSGWVTKDFFMEMAMSSSISLIFIFILWFGLGCSLAYSLNLLNFIGGEVCLGNVLVSDFYVSLKDSCFLLLYMVVSVILGLFLFNVSGVGFGAYMSGVGVKLSYIIVSFIMVYILYTYSSNICSSMLYMQDIFLLLLKGGLVWCLDLVRVDFFLSVMFEGSIFMSVFWFAWVLDFLLSWDLIFMFMLLLLFSFFILVF</sequence>